<evidence type="ECO:0000256" key="1">
    <source>
        <dbReference type="SAM" id="MobiDB-lite"/>
    </source>
</evidence>
<feature type="region of interest" description="Disordered" evidence="1">
    <location>
        <begin position="263"/>
        <end position="283"/>
    </location>
</feature>
<reference evidence="2 3" key="1">
    <citation type="submission" date="2014-04" db="EMBL/GenBank/DDBJ databases">
        <authorList>
            <consortium name="DOE Joint Genome Institute"/>
            <person name="Kuo A."/>
            <person name="Kohler A."/>
            <person name="Costa M.D."/>
            <person name="Nagy L.G."/>
            <person name="Floudas D."/>
            <person name="Copeland A."/>
            <person name="Barry K.W."/>
            <person name="Cichocki N."/>
            <person name="Veneault-Fourrey C."/>
            <person name="LaButti K."/>
            <person name="Lindquist E.A."/>
            <person name="Lipzen A."/>
            <person name="Lundell T."/>
            <person name="Morin E."/>
            <person name="Murat C."/>
            <person name="Sun H."/>
            <person name="Tunlid A."/>
            <person name="Henrissat B."/>
            <person name="Grigoriev I.V."/>
            <person name="Hibbett D.S."/>
            <person name="Martin F."/>
            <person name="Nordberg H.P."/>
            <person name="Cantor M.N."/>
            <person name="Hua S.X."/>
        </authorList>
    </citation>
    <scope>NUCLEOTIDE SEQUENCE [LARGE SCALE GENOMIC DNA]</scope>
    <source>
        <strain evidence="2 3">441</strain>
    </source>
</reference>
<feature type="compositionally biased region" description="Polar residues" evidence="1">
    <location>
        <begin position="410"/>
        <end position="421"/>
    </location>
</feature>
<feature type="region of interest" description="Disordered" evidence="1">
    <location>
        <begin position="347"/>
        <end position="550"/>
    </location>
</feature>
<accession>A0A0C9Y2G8</accession>
<dbReference type="HOGENOM" id="CLU_495325_0_0_1"/>
<feature type="compositionally biased region" description="Polar residues" evidence="1">
    <location>
        <begin position="468"/>
        <end position="477"/>
    </location>
</feature>
<feature type="compositionally biased region" description="Basic and acidic residues" evidence="1">
    <location>
        <begin position="454"/>
        <end position="463"/>
    </location>
</feature>
<organism evidence="2 3">
    <name type="scientific">Pisolithus microcarpus 441</name>
    <dbReference type="NCBI Taxonomy" id="765257"/>
    <lineage>
        <taxon>Eukaryota</taxon>
        <taxon>Fungi</taxon>
        <taxon>Dikarya</taxon>
        <taxon>Basidiomycota</taxon>
        <taxon>Agaricomycotina</taxon>
        <taxon>Agaricomycetes</taxon>
        <taxon>Agaricomycetidae</taxon>
        <taxon>Boletales</taxon>
        <taxon>Sclerodermatineae</taxon>
        <taxon>Pisolithaceae</taxon>
        <taxon>Pisolithus</taxon>
    </lineage>
</organism>
<feature type="region of interest" description="Disordered" evidence="1">
    <location>
        <begin position="84"/>
        <end position="156"/>
    </location>
</feature>
<dbReference type="OrthoDB" id="2689576at2759"/>
<feature type="compositionally biased region" description="Polar residues" evidence="1">
    <location>
        <begin position="116"/>
        <end position="135"/>
    </location>
</feature>
<dbReference type="EMBL" id="KN833795">
    <property type="protein sequence ID" value="KIK18910.1"/>
    <property type="molecule type" value="Genomic_DNA"/>
</dbReference>
<feature type="compositionally biased region" description="Basic residues" evidence="1">
    <location>
        <begin position="84"/>
        <end position="112"/>
    </location>
</feature>
<sequence>MKSIDIRSESAIKLLAEFLDMDEPYVEGARHTNAEHFAHEIYCYLRSPYRDLAMYDQMVQYDTPPDLPRPHHIEVGNLWTHDSPHHHSYCRHRSQSRSRSRSRSRSTSRHLWSHLENGSNAHRNVGKRSQSSPESNRCLEDERDNDRSASSSARDPAMYSAPLAQFGSACSDLSHLRSSHELQAQGESYYACGEGQTRRPDRKICPTSHPSTSAVHIDGSIDQSFLPSITNLNLDPSSQLAIRDKRDVKGKRREIIFPTCPAAGETVDGEAGEKGTRGTGQEHEKAALNRGGSMMIFSTTTGPTDVTPADPSPCLASEAEHTPTDSISTMSRAPTICNPVSPANNTGVCEQKPRQRAVPINGPSRELSNGVLSRGQRGSLRERVLAHLQHATRRRESPVQEVLNEGSGGRSPQSEASSAVGTMSRKRPVRGGGTPPSLLARLSDSPTPSSRLSAFEHHGDQQNHHSRYASSSFCQPSESRKKFHAPTELSTIDDTQLLPRTDPSNASDVRSRLLRKLEEEQRQLLFSRPRSGASPTSQLPDRSPIPPSDS</sequence>
<evidence type="ECO:0000313" key="2">
    <source>
        <dbReference type="EMBL" id="KIK18910.1"/>
    </source>
</evidence>
<reference evidence="3" key="2">
    <citation type="submission" date="2015-01" db="EMBL/GenBank/DDBJ databases">
        <title>Evolutionary Origins and Diversification of the Mycorrhizal Mutualists.</title>
        <authorList>
            <consortium name="DOE Joint Genome Institute"/>
            <consortium name="Mycorrhizal Genomics Consortium"/>
            <person name="Kohler A."/>
            <person name="Kuo A."/>
            <person name="Nagy L.G."/>
            <person name="Floudas D."/>
            <person name="Copeland A."/>
            <person name="Barry K.W."/>
            <person name="Cichocki N."/>
            <person name="Veneault-Fourrey C."/>
            <person name="LaButti K."/>
            <person name="Lindquist E.A."/>
            <person name="Lipzen A."/>
            <person name="Lundell T."/>
            <person name="Morin E."/>
            <person name="Murat C."/>
            <person name="Riley R."/>
            <person name="Ohm R."/>
            <person name="Sun H."/>
            <person name="Tunlid A."/>
            <person name="Henrissat B."/>
            <person name="Grigoriev I.V."/>
            <person name="Hibbett D.S."/>
            <person name="Martin F."/>
        </authorList>
    </citation>
    <scope>NUCLEOTIDE SEQUENCE [LARGE SCALE GENOMIC DNA]</scope>
    <source>
        <strain evidence="3">441</strain>
    </source>
</reference>
<dbReference type="Proteomes" id="UP000054018">
    <property type="component" value="Unassembled WGS sequence"/>
</dbReference>
<protein>
    <submittedName>
        <fullName evidence="2">Uncharacterized protein</fullName>
    </submittedName>
</protein>
<keyword evidence="3" id="KW-1185">Reference proteome</keyword>
<dbReference type="AlphaFoldDB" id="A0A0C9Y2G8"/>
<gene>
    <name evidence="2" type="ORF">PISMIDRAFT_174114</name>
</gene>
<feature type="compositionally biased region" description="Basic and acidic residues" evidence="1">
    <location>
        <begin position="509"/>
        <end position="522"/>
    </location>
</feature>
<feature type="compositionally biased region" description="Basic and acidic residues" evidence="1">
    <location>
        <begin position="271"/>
        <end position="283"/>
    </location>
</feature>
<evidence type="ECO:0000313" key="3">
    <source>
        <dbReference type="Proteomes" id="UP000054018"/>
    </source>
</evidence>
<feature type="region of interest" description="Disordered" evidence="1">
    <location>
        <begin position="304"/>
        <end position="331"/>
    </location>
</feature>
<feature type="compositionally biased region" description="Basic and acidic residues" evidence="1">
    <location>
        <begin position="137"/>
        <end position="147"/>
    </location>
</feature>
<proteinExistence type="predicted"/>
<name>A0A0C9Y2G8_9AGAM</name>